<dbReference type="InterPro" id="IPR002347">
    <property type="entry name" value="SDR_fam"/>
</dbReference>
<protein>
    <submittedName>
        <fullName evidence="3">DEKNAAC101639</fullName>
    </submittedName>
</protein>
<dbReference type="InterPro" id="IPR036291">
    <property type="entry name" value="NAD(P)-bd_dom_sf"/>
</dbReference>
<dbReference type="Pfam" id="PF00106">
    <property type="entry name" value="adh_short"/>
    <property type="match status" value="1"/>
</dbReference>
<dbReference type="OrthoDB" id="47007at2759"/>
<dbReference type="AlphaFoldDB" id="A0A448YIJ0"/>
<evidence type="ECO:0000313" key="4">
    <source>
        <dbReference type="Proteomes" id="UP000290900"/>
    </source>
</evidence>
<reference evidence="3 4" key="1">
    <citation type="submission" date="2018-12" db="EMBL/GenBank/DDBJ databases">
        <authorList>
            <person name="Tiukova I."/>
            <person name="Dainat J."/>
        </authorList>
    </citation>
    <scope>NUCLEOTIDE SEQUENCE [LARGE SCALE GENOMIC DNA]</scope>
</reference>
<accession>A0A448YIJ0</accession>
<evidence type="ECO:0000313" key="3">
    <source>
        <dbReference type="EMBL" id="VEU20643.1"/>
    </source>
</evidence>
<keyword evidence="2" id="KW-0560">Oxidoreductase</keyword>
<gene>
    <name evidence="3" type="ORF">BRENAR_LOCUS1378</name>
</gene>
<organism evidence="3 4">
    <name type="scientific">Brettanomyces naardenensis</name>
    <name type="common">Yeast</name>
    <dbReference type="NCBI Taxonomy" id="13370"/>
    <lineage>
        <taxon>Eukaryota</taxon>
        <taxon>Fungi</taxon>
        <taxon>Dikarya</taxon>
        <taxon>Ascomycota</taxon>
        <taxon>Saccharomycotina</taxon>
        <taxon>Pichiomycetes</taxon>
        <taxon>Pichiales</taxon>
        <taxon>Pichiaceae</taxon>
        <taxon>Brettanomyces</taxon>
    </lineage>
</organism>
<dbReference type="EMBL" id="CAACVR010000006">
    <property type="protein sequence ID" value="VEU20643.1"/>
    <property type="molecule type" value="Genomic_DNA"/>
</dbReference>
<comment type="similarity">
    <text evidence="1">Belongs to the short-chain dehydrogenases/reductases (SDR) family.</text>
</comment>
<evidence type="ECO:0000256" key="1">
    <source>
        <dbReference type="ARBA" id="ARBA00006484"/>
    </source>
</evidence>
<dbReference type="CDD" id="cd05233">
    <property type="entry name" value="SDR_c"/>
    <property type="match status" value="1"/>
</dbReference>
<dbReference type="PANTHER" id="PTHR43669:SF3">
    <property type="entry name" value="ALCOHOL DEHYDROGENASE, PUTATIVE (AFU_ORTHOLOGUE AFUA_3G03445)-RELATED"/>
    <property type="match status" value="1"/>
</dbReference>
<sequence length="104" mass="11136">MSKSFEGKSVVIASGNNGIGLTTAKKFASEGAKVFITARRDDELKKAASEIGHNTIAIPADVSKLSDIKHLFETVRKSSDQIDVLFVNAGLSDLLRLGEITEES</sequence>
<dbReference type="PANTHER" id="PTHR43669">
    <property type="entry name" value="5-KETO-D-GLUCONATE 5-REDUCTASE"/>
    <property type="match status" value="1"/>
</dbReference>
<evidence type="ECO:0000256" key="2">
    <source>
        <dbReference type="ARBA" id="ARBA00023002"/>
    </source>
</evidence>
<name>A0A448YIJ0_BRENA</name>
<dbReference type="STRING" id="13370.A0A448YIJ0"/>
<dbReference type="Proteomes" id="UP000290900">
    <property type="component" value="Unassembled WGS sequence"/>
</dbReference>
<proteinExistence type="inferred from homology"/>
<dbReference type="Gene3D" id="3.40.50.720">
    <property type="entry name" value="NAD(P)-binding Rossmann-like Domain"/>
    <property type="match status" value="1"/>
</dbReference>
<dbReference type="GO" id="GO:0016491">
    <property type="term" value="F:oxidoreductase activity"/>
    <property type="evidence" value="ECO:0007669"/>
    <property type="project" value="UniProtKB-KW"/>
</dbReference>
<dbReference type="InParanoid" id="A0A448YIJ0"/>
<keyword evidence="4" id="KW-1185">Reference proteome</keyword>
<dbReference type="SUPFAM" id="SSF51735">
    <property type="entry name" value="NAD(P)-binding Rossmann-fold domains"/>
    <property type="match status" value="1"/>
</dbReference>